<dbReference type="PANTHER" id="PTHR43205">
    <property type="entry name" value="PROSTAGLANDIN REDUCTASE"/>
    <property type="match status" value="1"/>
</dbReference>
<keyword evidence="4" id="KW-1185">Reference proteome</keyword>
<evidence type="ECO:0000313" key="4">
    <source>
        <dbReference type="Proteomes" id="UP000294749"/>
    </source>
</evidence>
<organism evidence="3 4">
    <name type="scientific">Maribacter spongiicola</name>
    <dbReference type="NCBI Taxonomy" id="1206753"/>
    <lineage>
        <taxon>Bacteria</taxon>
        <taxon>Pseudomonadati</taxon>
        <taxon>Bacteroidota</taxon>
        <taxon>Flavobacteriia</taxon>
        <taxon>Flavobacteriales</taxon>
        <taxon>Flavobacteriaceae</taxon>
        <taxon>Maribacter</taxon>
    </lineage>
</organism>
<dbReference type="SMART" id="SM00829">
    <property type="entry name" value="PKS_ER"/>
    <property type="match status" value="1"/>
</dbReference>
<dbReference type="InterPro" id="IPR045010">
    <property type="entry name" value="MDR_fam"/>
</dbReference>
<dbReference type="InterPro" id="IPR013149">
    <property type="entry name" value="ADH-like_C"/>
</dbReference>
<reference evidence="3 4" key="1">
    <citation type="submission" date="2019-03" db="EMBL/GenBank/DDBJ databases">
        <title>Genomic Encyclopedia of Archaeal and Bacterial Type Strains, Phase II (KMG-II): from individual species to whole genera.</title>
        <authorList>
            <person name="Goeker M."/>
        </authorList>
    </citation>
    <scope>NUCLEOTIDE SEQUENCE [LARGE SCALE GENOMIC DNA]</scope>
    <source>
        <strain evidence="3 4">DSM 25233</strain>
    </source>
</reference>
<dbReference type="SUPFAM" id="SSF51735">
    <property type="entry name" value="NAD(P)-binding Rossmann-fold domains"/>
    <property type="match status" value="1"/>
</dbReference>
<dbReference type="Pfam" id="PF00107">
    <property type="entry name" value="ADH_zinc_N"/>
    <property type="match status" value="1"/>
</dbReference>
<comment type="caution">
    <text evidence="3">The sequence shown here is derived from an EMBL/GenBank/DDBJ whole genome shotgun (WGS) entry which is preliminary data.</text>
</comment>
<dbReference type="GO" id="GO:0016628">
    <property type="term" value="F:oxidoreductase activity, acting on the CH-CH group of donors, NAD or NADP as acceptor"/>
    <property type="evidence" value="ECO:0007669"/>
    <property type="project" value="InterPro"/>
</dbReference>
<dbReference type="InterPro" id="IPR041694">
    <property type="entry name" value="ADH_N_2"/>
</dbReference>
<dbReference type="Proteomes" id="UP000294749">
    <property type="component" value="Unassembled WGS sequence"/>
</dbReference>
<evidence type="ECO:0000256" key="1">
    <source>
        <dbReference type="ARBA" id="ARBA00023002"/>
    </source>
</evidence>
<dbReference type="PANTHER" id="PTHR43205:SF42">
    <property type="entry name" value="ALCOHOL DEHYDROGENASE, ZINC-CONTAINING (AFU_ORTHOLOGUE AFUA_7G04530)"/>
    <property type="match status" value="1"/>
</dbReference>
<name>A0A4R7JQS3_9FLAO</name>
<dbReference type="Pfam" id="PF16884">
    <property type="entry name" value="ADH_N_2"/>
    <property type="match status" value="1"/>
</dbReference>
<gene>
    <name evidence="3" type="ORF">CLV90_3410</name>
</gene>
<dbReference type="InterPro" id="IPR020843">
    <property type="entry name" value="ER"/>
</dbReference>
<evidence type="ECO:0000313" key="3">
    <source>
        <dbReference type="EMBL" id="TDT40561.1"/>
    </source>
</evidence>
<dbReference type="AlphaFoldDB" id="A0A4R7JQS3"/>
<dbReference type="Gene3D" id="3.90.180.10">
    <property type="entry name" value="Medium-chain alcohol dehydrogenases, catalytic domain"/>
    <property type="match status" value="1"/>
</dbReference>
<dbReference type="EMBL" id="SOAY01000014">
    <property type="protein sequence ID" value="TDT40561.1"/>
    <property type="molecule type" value="Genomic_DNA"/>
</dbReference>
<proteinExistence type="predicted"/>
<feature type="domain" description="Enoyl reductase (ER)" evidence="2">
    <location>
        <begin position="4"/>
        <end position="305"/>
    </location>
</feature>
<dbReference type="InterPro" id="IPR011032">
    <property type="entry name" value="GroES-like_sf"/>
</dbReference>
<accession>A0A4R7JQS3</accession>
<keyword evidence="1" id="KW-0560">Oxidoreductase</keyword>
<dbReference type="Gene3D" id="3.40.50.720">
    <property type="entry name" value="NAD(P)-binding Rossmann-like Domain"/>
    <property type="match status" value="1"/>
</dbReference>
<sequence>MKKGEIVVKAKYISVDPYMRIQQSALNSWEVPHPLGVVQGSGMAGEIIASNSDTLKIGDWVNCYTGWQQYAIVKDTEVRLLDTKIATVSTSLGILGMPARVAYFGIIEAGKIKTGETVVVSGAAGAVGSTVVQIAKLKGCRVIGIAGSQEKMNFLEQELDVDATINYKENKTQESMVKALKTACPEGVDIYYDNVGGVITDAVIDVVNVGARILVCGQISQYNHALDKPEMGPRFLHKVLYKRITIQGILARDYNDRMPEMISEMGSWVKDGKIKYKETIIQGFEKLPKALSGLFDGENTGKMIVKV</sequence>
<dbReference type="CDD" id="cd05288">
    <property type="entry name" value="PGDH"/>
    <property type="match status" value="1"/>
</dbReference>
<dbReference type="FunFam" id="3.40.50.720:FF:000121">
    <property type="entry name" value="Prostaglandin reductase 2"/>
    <property type="match status" value="1"/>
</dbReference>
<dbReference type="InterPro" id="IPR036291">
    <property type="entry name" value="NAD(P)-bd_dom_sf"/>
</dbReference>
<dbReference type="SUPFAM" id="SSF50129">
    <property type="entry name" value="GroES-like"/>
    <property type="match status" value="2"/>
</dbReference>
<evidence type="ECO:0000259" key="2">
    <source>
        <dbReference type="SMART" id="SM00829"/>
    </source>
</evidence>
<protein>
    <recommendedName>
        <fullName evidence="2">Enoyl reductase (ER) domain-containing protein</fullName>
    </recommendedName>
</protein>